<evidence type="ECO:0000313" key="3">
    <source>
        <dbReference type="EMBL" id="PRY54891.1"/>
    </source>
</evidence>
<protein>
    <submittedName>
        <fullName evidence="3">Uncharacterized protein DUF4073</fullName>
    </submittedName>
</protein>
<feature type="domain" description="DUF4073" evidence="2">
    <location>
        <begin position="268"/>
        <end position="346"/>
    </location>
</feature>
<reference evidence="3 4" key="1">
    <citation type="submission" date="2018-03" db="EMBL/GenBank/DDBJ databases">
        <title>Genomic Encyclopedia of Archaeal and Bacterial Type Strains, Phase II (KMG-II): from individual species to whole genera.</title>
        <authorList>
            <person name="Goeker M."/>
        </authorList>
    </citation>
    <scope>NUCLEOTIDE SEQUENCE [LARGE SCALE GENOMIC DNA]</scope>
    <source>
        <strain evidence="3 4">ATCC BAA-1496</strain>
    </source>
</reference>
<gene>
    <name evidence="3" type="ORF">BCF74_12366</name>
</gene>
<dbReference type="InterPro" id="IPR025142">
    <property type="entry name" value="DUF4073"/>
</dbReference>
<evidence type="ECO:0000259" key="2">
    <source>
        <dbReference type="Pfam" id="PF13285"/>
    </source>
</evidence>
<dbReference type="Gene3D" id="3.60.21.10">
    <property type="match status" value="1"/>
</dbReference>
<evidence type="ECO:0000259" key="1">
    <source>
        <dbReference type="Pfam" id="PF00149"/>
    </source>
</evidence>
<accession>A0A2T0UAC8</accession>
<dbReference type="AlphaFoldDB" id="A0A2T0UAC8"/>
<dbReference type="InterPro" id="IPR006311">
    <property type="entry name" value="TAT_signal"/>
</dbReference>
<proteinExistence type="predicted"/>
<organism evidence="3 4">
    <name type="scientific">Knoellia remsis</name>
    <dbReference type="NCBI Taxonomy" id="407159"/>
    <lineage>
        <taxon>Bacteria</taxon>
        <taxon>Bacillati</taxon>
        <taxon>Actinomycetota</taxon>
        <taxon>Actinomycetes</taxon>
        <taxon>Micrococcales</taxon>
        <taxon>Intrasporangiaceae</taxon>
        <taxon>Knoellia</taxon>
    </lineage>
</organism>
<dbReference type="Pfam" id="PF00149">
    <property type="entry name" value="Metallophos"/>
    <property type="match status" value="1"/>
</dbReference>
<keyword evidence="4" id="KW-1185">Reference proteome</keyword>
<dbReference type="OrthoDB" id="9812856at2"/>
<dbReference type="InterPro" id="IPR029052">
    <property type="entry name" value="Metallo-depent_PP-like"/>
</dbReference>
<name>A0A2T0UAC8_9MICO</name>
<dbReference type="EMBL" id="PVTI01000023">
    <property type="protein sequence ID" value="PRY54891.1"/>
    <property type="molecule type" value="Genomic_DNA"/>
</dbReference>
<dbReference type="Pfam" id="PF13285">
    <property type="entry name" value="DUF4073"/>
    <property type="match status" value="1"/>
</dbReference>
<dbReference type="Proteomes" id="UP000237822">
    <property type="component" value="Unassembled WGS sequence"/>
</dbReference>
<dbReference type="GO" id="GO:0016787">
    <property type="term" value="F:hydrolase activity"/>
    <property type="evidence" value="ECO:0007669"/>
    <property type="project" value="InterPro"/>
</dbReference>
<comment type="caution">
    <text evidence="3">The sequence shown here is derived from an EMBL/GenBank/DDBJ whole genome shotgun (WGS) entry which is preliminary data.</text>
</comment>
<feature type="domain" description="Calcineurin-like phosphoesterase" evidence="1">
    <location>
        <begin position="53"/>
        <end position="266"/>
    </location>
</feature>
<dbReference type="SUPFAM" id="SSF56300">
    <property type="entry name" value="Metallo-dependent phosphatases"/>
    <property type="match status" value="1"/>
</dbReference>
<dbReference type="RefSeq" id="WP_106298430.1">
    <property type="nucleotide sequence ID" value="NZ_PVTI01000023.1"/>
</dbReference>
<sequence>MPSRRAILTSTAVGAASLITGPAADSARAAALAGPRGRGRGRGRGHLARGVSFNVISDIQGDLKDFAAALVDMAEINPGSAGLAVAGDITGRGYDFEYAAVRKVVDKAASVPATQAWAIGNHEFYVPKYASPGKLSESTWPNGTTEDSLFRSFYNFAGRNKVYSEHSFGGVPVLCIGTEKYMKYHDPKLTDDVWMSDAQFAWLEDRLAYWTRRRQPIMVISHHPLPNTVSGSHQKPYLRNYLQADRLLQIFGRYKDLFFFTGHTHWDLNLSDWYVNRVVPGTANLDGFHVINTGAIETGWQTTGRGGETTVPGPFNQGLQVEVEKGWVTIKARDFNKKEWIRQARVPLSNTKWG</sequence>
<dbReference type="PROSITE" id="PS51318">
    <property type="entry name" value="TAT"/>
    <property type="match status" value="1"/>
</dbReference>
<dbReference type="InterPro" id="IPR004843">
    <property type="entry name" value="Calcineurin-like_PHP"/>
</dbReference>
<evidence type="ECO:0000313" key="4">
    <source>
        <dbReference type="Proteomes" id="UP000237822"/>
    </source>
</evidence>